<comment type="catalytic activity">
    <reaction evidence="10">
        <text>a beta-D-glucosylceramide + H2O = an N-acyl-sphingoid base + D-glucose</text>
        <dbReference type="Rhea" id="RHEA:81447"/>
        <dbReference type="ChEBI" id="CHEBI:4167"/>
        <dbReference type="ChEBI" id="CHEBI:15377"/>
        <dbReference type="ChEBI" id="CHEBI:83264"/>
        <dbReference type="ChEBI" id="CHEBI:83273"/>
    </reaction>
    <physiologicalReaction direction="left-to-right" evidence="10">
        <dbReference type="Rhea" id="RHEA:81448"/>
    </physiologicalReaction>
</comment>
<evidence type="ECO:0000256" key="8">
    <source>
        <dbReference type="ARBA" id="ARBA00022919"/>
    </source>
</evidence>
<evidence type="ECO:0000259" key="14">
    <source>
        <dbReference type="Pfam" id="PF02055"/>
    </source>
</evidence>
<gene>
    <name evidence="17" type="primary">LOC100904803</name>
</gene>
<organism evidence="16 17">
    <name type="scientific">Galendromus occidentalis</name>
    <name type="common">western predatory mite</name>
    <dbReference type="NCBI Taxonomy" id="34638"/>
    <lineage>
        <taxon>Eukaryota</taxon>
        <taxon>Metazoa</taxon>
        <taxon>Ecdysozoa</taxon>
        <taxon>Arthropoda</taxon>
        <taxon>Chelicerata</taxon>
        <taxon>Arachnida</taxon>
        <taxon>Acari</taxon>
        <taxon>Parasitiformes</taxon>
        <taxon>Mesostigmata</taxon>
        <taxon>Gamasina</taxon>
        <taxon>Phytoseioidea</taxon>
        <taxon>Phytoseiidae</taxon>
        <taxon>Typhlodrominae</taxon>
        <taxon>Galendromus</taxon>
    </lineage>
</organism>
<keyword evidence="8 12" id="KW-0746">Sphingolipid metabolism</keyword>
<keyword evidence="16" id="KW-1185">Reference proteome</keyword>
<dbReference type="AlphaFoldDB" id="A0AAJ7SFF5"/>
<dbReference type="Pfam" id="PF17189">
    <property type="entry name" value="Glyco_hydro_30C"/>
    <property type="match status" value="1"/>
</dbReference>
<keyword evidence="9 12" id="KW-0443">Lipid metabolism</keyword>
<dbReference type="GO" id="GO:0006680">
    <property type="term" value="P:glucosylceramide catabolic process"/>
    <property type="evidence" value="ECO:0007669"/>
    <property type="project" value="TreeGrafter"/>
</dbReference>
<dbReference type="GeneID" id="100904803"/>
<keyword evidence="6 13" id="KW-0732">Signal</keyword>
<dbReference type="GO" id="GO:0006914">
    <property type="term" value="P:autophagy"/>
    <property type="evidence" value="ECO:0007669"/>
    <property type="project" value="UniProtKB-ARBA"/>
</dbReference>
<evidence type="ECO:0000313" key="17">
    <source>
        <dbReference type="RefSeq" id="XP_028967091.1"/>
    </source>
</evidence>
<evidence type="ECO:0000259" key="15">
    <source>
        <dbReference type="Pfam" id="PF17189"/>
    </source>
</evidence>
<dbReference type="SUPFAM" id="SSF51445">
    <property type="entry name" value="(Trans)glycosidases"/>
    <property type="match status" value="1"/>
</dbReference>
<name>A0AAJ7SFF5_9ACAR</name>
<evidence type="ECO:0000256" key="7">
    <source>
        <dbReference type="ARBA" id="ARBA00022801"/>
    </source>
</evidence>
<dbReference type="GO" id="GO:0008202">
    <property type="term" value="P:steroid metabolic process"/>
    <property type="evidence" value="ECO:0007669"/>
    <property type="project" value="UniProtKB-ARBA"/>
</dbReference>
<dbReference type="InterPro" id="IPR017853">
    <property type="entry name" value="GH"/>
</dbReference>
<comment type="pathway">
    <text evidence="3">Sphingolipid metabolism.</text>
</comment>
<dbReference type="GO" id="GO:0030163">
    <property type="term" value="P:protein catabolic process"/>
    <property type="evidence" value="ECO:0007669"/>
    <property type="project" value="UniProtKB-ARBA"/>
</dbReference>
<dbReference type="GO" id="GO:0016241">
    <property type="term" value="P:regulation of macroautophagy"/>
    <property type="evidence" value="ECO:0007669"/>
    <property type="project" value="UniProtKB-ARBA"/>
</dbReference>
<feature type="domain" description="Glycosyl hydrolase family 30 TIM-barrel" evidence="14">
    <location>
        <begin position="96"/>
        <end position="443"/>
    </location>
</feature>
<dbReference type="Pfam" id="PF02055">
    <property type="entry name" value="Glyco_hydro_30"/>
    <property type="match status" value="1"/>
</dbReference>
<keyword evidence="12" id="KW-0326">Glycosidase</keyword>
<dbReference type="InterPro" id="IPR001139">
    <property type="entry name" value="Glyco_hydro_30"/>
</dbReference>
<evidence type="ECO:0000256" key="5">
    <source>
        <dbReference type="ARBA" id="ARBA00012658"/>
    </source>
</evidence>
<reference evidence="17" key="1">
    <citation type="submission" date="2025-08" db="UniProtKB">
        <authorList>
            <consortium name="RefSeq"/>
        </authorList>
    </citation>
    <scope>IDENTIFICATION</scope>
</reference>
<dbReference type="Proteomes" id="UP000694867">
    <property type="component" value="Unplaced"/>
</dbReference>
<accession>A0AAJ7SFF5</accession>
<dbReference type="PRINTS" id="PR00843">
    <property type="entry name" value="GLHYDRLASE30"/>
</dbReference>
<dbReference type="FunFam" id="3.20.20.80:FF:000030">
    <property type="entry name" value="Lysosomal acid glucosylceramidase"/>
    <property type="match status" value="1"/>
</dbReference>
<dbReference type="GO" id="GO:0042391">
    <property type="term" value="P:regulation of membrane potential"/>
    <property type="evidence" value="ECO:0007669"/>
    <property type="project" value="UniProtKB-ARBA"/>
</dbReference>
<dbReference type="GO" id="GO:0032006">
    <property type="term" value="P:regulation of TOR signaling"/>
    <property type="evidence" value="ECO:0007669"/>
    <property type="project" value="UniProtKB-ARBA"/>
</dbReference>
<dbReference type="GO" id="GO:0016758">
    <property type="term" value="F:hexosyltransferase activity"/>
    <property type="evidence" value="ECO:0007669"/>
    <property type="project" value="UniProtKB-ARBA"/>
</dbReference>
<protein>
    <recommendedName>
        <fullName evidence="5 12">Glucosylceramidase</fullName>
        <ecNumber evidence="5 12">3.2.1.45</ecNumber>
    </recommendedName>
</protein>
<evidence type="ECO:0000256" key="6">
    <source>
        <dbReference type="ARBA" id="ARBA00022729"/>
    </source>
</evidence>
<evidence type="ECO:0000256" key="11">
    <source>
        <dbReference type="ARBA" id="ARBA00051345"/>
    </source>
</evidence>
<dbReference type="GO" id="GO:0005774">
    <property type="term" value="C:vacuolar membrane"/>
    <property type="evidence" value="ECO:0007669"/>
    <property type="project" value="UniProtKB-ARBA"/>
</dbReference>
<dbReference type="GO" id="GO:0006066">
    <property type="term" value="P:alcohol metabolic process"/>
    <property type="evidence" value="ECO:0007669"/>
    <property type="project" value="UniProtKB-ARBA"/>
</dbReference>
<dbReference type="PANTHER" id="PTHR11069:SF23">
    <property type="entry name" value="LYSOSOMAL ACID GLUCOSYLCERAMIDASE"/>
    <property type="match status" value="1"/>
</dbReference>
<comment type="catalytic activity">
    <reaction evidence="1">
        <text>a beta-D-glucosyl-(1&lt;-&gt;1')-N-acylsphing-4-enine + H2O = an N-acylsphing-4-enine + D-glucose</text>
        <dbReference type="Rhea" id="RHEA:13269"/>
        <dbReference type="ChEBI" id="CHEBI:4167"/>
        <dbReference type="ChEBI" id="CHEBI:15377"/>
        <dbReference type="ChEBI" id="CHEBI:22801"/>
        <dbReference type="ChEBI" id="CHEBI:52639"/>
        <dbReference type="EC" id="3.2.1.45"/>
    </reaction>
    <physiologicalReaction direction="left-to-right" evidence="1">
        <dbReference type="Rhea" id="RHEA:13270"/>
    </physiologicalReaction>
</comment>
<dbReference type="PANTHER" id="PTHR11069">
    <property type="entry name" value="GLUCOSYLCERAMIDASE"/>
    <property type="match status" value="1"/>
</dbReference>
<evidence type="ECO:0000256" key="1">
    <source>
        <dbReference type="ARBA" id="ARBA00001013"/>
    </source>
</evidence>
<evidence type="ECO:0000313" key="16">
    <source>
        <dbReference type="Proteomes" id="UP000694867"/>
    </source>
</evidence>
<dbReference type="InterPro" id="IPR033452">
    <property type="entry name" value="GH30_C"/>
</dbReference>
<dbReference type="GO" id="GO:0005764">
    <property type="term" value="C:lysosome"/>
    <property type="evidence" value="ECO:0007669"/>
    <property type="project" value="UniProtKB-ARBA"/>
</dbReference>
<comment type="catalytic activity">
    <reaction evidence="11">
        <text>an N-acyl-1-beta-D-glucosyl-15-methylhexadecasphing-4-enine + H2O = an N-acyl-15-methylhexadecasphing-4-enine + D-glucose</text>
        <dbReference type="Rhea" id="RHEA:34755"/>
        <dbReference type="ChEBI" id="CHEBI:4167"/>
        <dbReference type="ChEBI" id="CHEBI:15377"/>
        <dbReference type="ChEBI" id="CHEBI:70815"/>
        <dbReference type="ChEBI" id="CHEBI:70846"/>
    </reaction>
    <physiologicalReaction direction="left-to-right" evidence="11">
        <dbReference type="Rhea" id="RHEA:34756"/>
    </physiologicalReaction>
</comment>
<evidence type="ECO:0000256" key="4">
    <source>
        <dbReference type="ARBA" id="ARBA00005382"/>
    </source>
</evidence>
<evidence type="ECO:0000256" key="2">
    <source>
        <dbReference type="ARBA" id="ARBA00004760"/>
    </source>
</evidence>
<feature type="signal peptide" evidence="13">
    <location>
        <begin position="1"/>
        <end position="19"/>
    </location>
</feature>
<evidence type="ECO:0000256" key="3">
    <source>
        <dbReference type="ARBA" id="ARBA00004991"/>
    </source>
</evidence>
<evidence type="ECO:0000256" key="9">
    <source>
        <dbReference type="ARBA" id="ARBA00023098"/>
    </source>
</evidence>
<proteinExistence type="inferred from homology"/>
<dbReference type="GO" id="GO:0005102">
    <property type="term" value="F:signaling receptor binding"/>
    <property type="evidence" value="ECO:0007669"/>
    <property type="project" value="UniProtKB-ARBA"/>
</dbReference>
<feature type="domain" description="Glycosyl hydrolase family 30 beta sandwich" evidence="15">
    <location>
        <begin position="446"/>
        <end position="508"/>
    </location>
</feature>
<feature type="chain" id="PRO_5042560748" description="Glucosylceramidase" evidence="13">
    <location>
        <begin position="20"/>
        <end position="511"/>
    </location>
</feature>
<evidence type="ECO:0000256" key="12">
    <source>
        <dbReference type="RuleBase" id="RU361188"/>
    </source>
</evidence>
<dbReference type="GO" id="GO:0007040">
    <property type="term" value="P:lysosome organization"/>
    <property type="evidence" value="ECO:0007669"/>
    <property type="project" value="UniProtKB-ARBA"/>
</dbReference>
<keyword evidence="7 12" id="KW-0378">Hydrolase</keyword>
<comment type="similarity">
    <text evidence="4 12">Belongs to the glycosyl hydrolase 30 family.</text>
</comment>
<dbReference type="KEGG" id="goe:100904803"/>
<evidence type="ECO:0000256" key="13">
    <source>
        <dbReference type="SAM" id="SignalP"/>
    </source>
</evidence>
<dbReference type="InterPro" id="IPR033453">
    <property type="entry name" value="Glyco_hydro_30_TIM-barrel"/>
</dbReference>
<comment type="pathway">
    <text evidence="2">Lipid metabolism; sphingolipid metabolism.</text>
</comment>
<dbReference type="EC" id="3.2.1.45" evidence="5 12"/>
<sequence length="511" mass="57600">MRRRCFAVVLSSLVICVRSETCFSKEFGSSSVVCLCNSTHCDDIGQVRAEYGKITIYGSSMAGERFQRRTAEFLHHAPGDDMDLTVSVQSKTLQEIIGFGGAFTDSAGVNWASLSPNLQRRLLTSYYSPEGLEYNIGRVPMGGCDFSTRDYTYDDSAGDFELRKFALAQEDLQLKIPMIRFAKSLSEEEIFLYGSPWSAPAWMKTNGKTIGRGGLKGSPGGRYYQTWANYFVKFYEAYRDHGLTMWGFTLQNEPTTGFLPWKWQTMAMTPYTEREFLKKDLGPALFKAAGSSIKIMILDDDRVVLPYWANAIFNDAEANSYAAGVAVHWYKDNLTSASVLESTYRNHPDKFLLYTEACEGYQASAPAVIMGSWERAESYAEHILDDLRHYINGWVDWNLFLDTQGGPNWVGNYVDSPIIVDRDTQTFYKQPMYYAMAHFSKFLPRGSVRLDDTLVGYQSGLTAVTFLRPDKLRATIILNKNNSAKKVLIKDNDGKSFVVEAGARSITTTLR</sequence>
<dbReference type="Gene3D" id="3.20.20.80">
    <property type="entry name" value="Glycosidases"/>
    <property type="match status" value="1"/>
</dbReference>
<dbReference type="GO" id="GO:0004348">
    <property type="term" value="F:glucosylceramidase activity"/>
    <property type="evidence" value="ECO:0007669"/>
    <property type="project" value="UniProtKB-EC"/>
</dbReference>
<evidence type="ECO:0000256" key="10">
    <source>
        <dbReference type="ARBA" id="ARBA00050474"/>
    </source>
</evidence>
<dbReference type="GO" id="GO:0010605">
    <property type="term" value="P:negative regulation of macromolecule metabolic process"/>
    <property type="evidence" value="ECO:0007669"/>
    <property type="project" value="UniProtKB-ARBA"/>
</dbReference>
<dbReference type="SUPFAM" id="SSF51011">
    <property type="entry name" value="Glycosyl hydrolase domain"/>
    <property type="match status" value="1"/>
</dbReference>
<dbReference type="RefSeq" id="XP_028967091.1">
    <property type="nucleotide sequence ID" value="XM_029111258.1"/>
</dbReference>
<dbReference type="GO" id="GO:0051246">
    <property type="term" value="P:regulation of protein metabolic process"/>
    <property type="evidence" value="ECO:0007669"/>
    <property type="project" value="UniProtKB-ARBA"/>
</dbReference>